<comment type="caution">
    <text evidence="2">The sequence shown here is derived from an EMBL/GenBank/DDBJ whole genome shotgun (WGS) entry which is preliminary data.</text>
</comment>
<evidence type="ECO:0000313" key="3">
    <source>
        <dbReference type="Proteomes" id="UP001202674"/>
    </source>
</evidence>
<organism evidence="2 3">
    <name type="scientific">Natranaeroarchaeum aerophilus</name>
    <dbReference type="NCBI Taxonomy" id="2917711"/>
    <lineage>
        <taxon>Archaea</taxon>
        <taxon>Methanobacteriati</taxon>
        <taxon>Methanobacteriota</taxon>
        <taxon>Stenosarchaea group</taxon>
        <taxon>Halobacteria</taxon>
        <taxon>Halobacteriales</taxon>
        <taxon>Natronoarchaeaceae</taxon>
        <taxon>Natranaeroarchaeum</taxon>
    </lineage>
</organism>
<evidence type="ECO:0000313" key="2">
    <source>
        <dbReference type="EMBL" id="MCL9812503.1"/>
    </source>
</evidence>
<evidence type="ECO:0000256" key="1">
    <source>
        <dbReference type="SAM" id="MobiDB-lite"/>
    </source>
</evidence>
<gene>
    <name evidence="2" type="ORF">AArcSt11_02395</name>
</gene>
<name>A0AAE3K3H6_9EURY</name>
<dbReference type="EMBL" id="JAKRVY010000001">
    <property type="protein sequence ID" value="MCL9812503.1"/>
    <property type="molecule type" value="Genomic_DNA"/>
</dbReference>
<keyword evidence="3" id="KW-1185">Reference proteome</keyword>
<feature type="region of interest" description="Disordered" evidence="1">
    <location>
        <begin position="1"/>
        <end position="20"/>
    </location>
</feature>
<dbReference type="AlphaFoldDB" id="A0AAE3K3H6"/>
<accession>A0AAE3K3H6</accession>
<protein>
    <submittedName>
        <fullName evidence="2">Uncharacterized protein</fullName>
    </submittedName>
</protein>
<dbReference type="RefSeq" id="WP_250594254.1">
    <property type="nucleotide sequence ID" value="NZ_JAKRVY010000001.1"/>
</dbReference>
<dbReference type="Proteomes" id="UP001202674">
    <property type="component" value="Unassembled WGS sequence"/>
</dbReference>
<proteinExistence type="predicted"/>
<feature type="region of interest" description="Disordered" evidence="1">
    <location>
        <begin position="133"/>
        <end position="182"/>
    </location>
</feature>
<reference evidence="2 3" key="1">
    <citation type="journal article" date="2022" name="Syst. Appl. Microbiol.">
        <title>Natronocalculus amylovorans gen. nov., sp. nov., and Natranaeroarchaeum aerophilus sp. nov., dominant culturable amylolytic natronoarchaea from hypersaline soda lakes in southwestern Siberia.</title>
        <authorList>
            <person name="Sorokin D.Y."/>
            <person name="Elcheninov A.G."/>
            <person name="Khizhniak T.V."/>
            <person name="Koenen M."/>
            <person name="Bale N.J."/>
            <person name="Damste J.S.S."/>
            <person name="Kublanov I.V."/>
        </authorList>
    </citation>
    <scope>NUCLEOTIDE SEQUENCE [LARGE SCALE GENOMIC DNA]</scope>
    <source>
        <strain evidence="2 3">AArc-St1-1</strain>
    </source>
</reference>
<sequence>MSETTVGGKPHNDLDASHAQKPGDVYAQAIPDGYEPDHHAPEEFILRCTDCGYLDTHNSRARAHRKANSHGLNCAPTGVTPVSELPVETDGGPSTTEVERAWYTDSGSSFHFFQNCQHLDDADPDSTVLRAPEYVESPAGTRGRSPCKTCLRRRDQQADSPTASESDDQPDRFVEPPKGWHKNPDCDLHGAVDLITNSDTFDAIDVRLLEDGRYSVALNAGLGPDPNSFPEFTVEREYVQITVDYLARRVTIKPERGAAE</sequence>